<evidence type="ECO:0000256" key="2">
    <source>
        <dbReference type="ARBA" id="ARBA00022552"/>
    </source>
</evidence>
<dbReference type="GO" id="GO:0032259">
    <property type="term" value="P:methylation"/>
    <property type="evidence" value="ECO:0007669"/>
    <property type="project" value="UniProtKB-KW"/>
</dbReference>
<sequence length="188" mass="20942">MEENGVLYVVATPIGNLEDITFRALKVLEAVDLIAAEDTREAQKLLFHFQLKAKGRLVSYYRDNEDRRVKMLLDRMKSGDDVALVSSRGTPGISDPAYLLVRAAFQEGIKVVPIPGPCAVSAGLSVSGLPTDRFTFFGFLPRKTSKRKRVLEELKESKMTSIIYESPHRVTKTLADLLNVVGNREMTV</sequence>
<reference evidence="7 8" key="1">
    <citation type="submission" date="2017-09" db="EMBL/GenBank/DDBJ databases">
        <title>Depth-based differentiation of microbial function through sediment-hosted aquifers and enrichment of novel symbionts in the deep terrestrial subsurface.</title>
        <authorList>
            <person name="Probst A.J."/>
            <person name="Ladd B."/>
            <person name="Jarett J.K."/>
            <person name="Geller-Mcgrath D.E."/>
            <person name="Sieber C.M."/>
            <person name="Emerson J.B."/>
            <person name="Anantharaman K."/>
            <person name="Thomas B.C."/>
            <person name="Malmstrom R."/>
            <person name="Stieglmeier M."/>
            <person name="Klingl A."/>
            <person name="Woyke T."/>
            <person name="Ryan C.M."/>
            <person name="Banfield J.F."/>
        </authorList>
    </citation>
    <scope>NUCLEOTIDE SEQUENCE [LARGE SCALE GENOMIC DNA]</scope>
    <source>
        <strain evidence="7">CG23_combo_of_CG06-09_8_20_14_all_48_7</strain>
    </source>
</reference>
<feature type="domain" description="Tetrapyrrole methylase" evidence="6">
    <location>
        <begin position="7"/>
        <end position="183"/>
    </location>
</feature>
<dbReference type="FunFam" id="3.40.1010.10:FF:000007">
    <property type="entry name" value="Ribosomal RNA small subunit methyltransferase I"/>
    <property type="match status" value="1"/>
</dbReference>
<accession>A0A2G9Y9J0</accession>
<protein>
    <submittedName>
        <fullName evidence="7">16S rRNA (Cytidine(1402)-2'-O)-methyltransferase</fullName>
    </submittedName>
</protein>
<dbReference type="CDD" id="cd11648">
    <property type="entry name" value="RsmI"/>
    <property type="match status" value="1"/>
</dbReference>
<keyword evidence="3 7" id="KW-0489">Methyltransferase</keyword>
<dbReference type="PANTHER" id="PTHR46111">
    <property type="entry name" value="RIBOSOMAL RNA SMALL SUBUNIT METHYLTRANSFERASE I"/>
    <property type="match status" value="1"/>
</dbReference>
<evidence type="ECO:0000259" key="6">
    <source>
        <dbReference type="Pfam" id="PF00590"/>
    </source>
</evidence>
<evidence type="ECO:0000256" key="5">
    <source>
        <dbReference type="ARBA" id="ARBA00022691"/>
    </source>
</evidence>
<dbReference type="Gene3D" id="3.40.1010.10">
    <property type="entry name" value="Cobalt-precorrin-4 Transmethylase, Domain 1"/>
    <property type="match status" value="1"/>
</dbReference>
<keyword evidence="4 7" id="KW-0808">Transferase</keyword>
<dbReference type="Pfam" id="PF00590">
    <property type="entry name" value="TP_methylase"/>
    <property type="match status" value="1"/>
</dbReference>
<comment type="caution">
    <text evidence="7">The sequence shown here is derived from an EMBL/GenBank/DDBJ whole genome shotgun (WGS) entry which is preliminary data.</text>
</comment>
<dbReference type="InterPro" id="IPR000878">
    <property type="entry name" value="4pyrrol_Mease"/>
</dbReference>
<gene>
    <name evidence="7" type="primary">rsmI</name>
    <name evidence="7" type="ORF">COX46_04800</name>
</gene>
<organism evidence="7 8">
    <name type="scientific">bacterium (Candidatus Ratteibacteria) CG23_combo_of_CG06-09_8_20_14_all_48_7</name>
    <dbReference type="NCBI Taxonomy" id="2014292"/>
    <lineage>
        <taxon>Bacteria</taxon>
        <taxon>Candidatus Ratteibacteria</taxon>
    </lineage>
</organism>
<evidence type="ECO:0000313" key="7">
    <source>
        <dbReference type="EMBL" id="PIP15885.1"/>
    </source>
</evidence>
<dbReference type="Gene3D" id="3.30.950.10">
    <property type="entry name" value="Methyltransferase, Cobalt-precorrin-4 Transmethylase, Domain 2"/>
    <property type="match status" value="1"/>
</dbReference>
<dbReference type="NCBIfam" id="TIGR00096">
    <property type="entry name" value="16S rRNA (cytidine(1402)-2'-O)-methyltransferase"/>
    <property type="match status" value="1"/>
</dbReference>
<dbReference type="PANTHER" id="PTHR46111:SF1">
    <property type="entry name" value="RIBOSOMAL RNA SMALL SUBUNIT METHYLTRANSFERASE I"/>
    <property type="match status" value="1"/>
</dbReference>
<name>A0A2G9Y9J0_9BACT</name>
<dbReference type="Proteomes" id="UP000230392">
    <property type="component" value="Unassembled WGS sequence"/>
</dbReference>
<dbReference type="AlphaFoldDB" id="A0A2G9Y9J0"/>
<evidence type="ECO:0000256" key="1">
    <source>
        <dbReference type="ARBA" id="ARBA00022490"/>
    </source>
</evidence>
<dbReference type="InterPro" id="IPR014777">
    <property type="entry name" value="4pyrrole_Mease_sub1"/>
</dbReference>
<proteinExistence type="predicted"/>
<dbReference type="InterPro" id="IPR008189">
    <property type="entry name" value="rRNA_ssu_MeTfrase_I"/>
</dbReference>
<evidence type="ECO:0000256" key="4">
    <source>
        <dbReference type="ARBA" id="ARBA00022679"/>
    </source>
</evidence>
<dbReference type="EMBL" id="PCRF01000235">
    <property type="protein sequence ID" value="PIP15885.1"/>
    <property type="molecule type" value="Genomic_DNA"/>
</dbReference>
<dbReference type="InterPro" id="IPR014776">
    <property type="entry name" value="4pyrrole_Mease_sub2"/>
</dbReference>
<dbReference type="SUPFAM" id="SSF53790">
    <property type="entry name" value="Tetrapyrrole methylase"/>
    <property type="match status" value="1"/>
</dbReference>
<dbReference type="InterPro" id="IPR035996">
    <property type="entry name" value="4pyrrol_Methylase_sf"/>
</dbReference>
<dbReference type="GO" id="GO:0008168">
    <property type="term" value="F:methyltransferase activity"/>
    <property type="evidence" value="ECO:0007669"/>
    <property type="project" value="UniProtKB-KW"/>
</dbReference>
<keyword evidence="1" id="KW-0963">Cytoplasm</keyword>
<feature type="non-terminal residue" evidence="7">
    <location>
        <position position="188"/>
    </location>
</feature>
<dbReference type="GO" id="GO:0006364">
    <property type="term" value="P:rRNA processing"/>
    <property type="evidence" value="ECO:0007669"/>
    <property type="project" value="UniProtKB-KW"/>
</dbReference>
<keyword evidence="5" id="KW-0949">S-adenosyl-L-methionine</keyword>
<keyword evidence="2" id="KW-0698">rRNA processing</keyword>
<evidence type="ECO:0000313" key="8">
    <source>
        <dbReference type="Proteomes" id="UP000230392"/>
    </source>
</evidence>
<evidence type="ECO:0000256" key="3">
    <source>
        <dbReference type="ARBA" id="ARBA00022603"/>
    </source>
</evidence>